<keyword evidence="2" id="KW-0547">Nucleotide-binding</keyword>
<dbReference type="GO" id="GO:0016887">
    <property type="term" value="F:ATP hydrolysis activity"/>
    <property type="evidence" value="ECO:0007669"/>
    <property type="project" value="InterPro"/>
</dbReference>
<dbReference type="RefSeq" id="WP_108308114.1">
    <property type="nucleotide sequence ID" value="NZ_CP020921.1"/>
</dbReference>
<dbReference type="SMART" id="SM00382">
    <property type="entry name" value="AAA"/>
    <property type="match status" value="1"/>
</dbReference>
<evidence type="ECO:0000313" key="6">
    <source>
        <dbReference type="Proteomes" id="UP000244792"/>
    </source>
</evidence>
<protein>
    <submittedName>
        <fullName evidence="5">Phospholipid/cholesterol/gamma-HCH transport system ATP-binding protein</fullName>
    </submittedName>
</protein>
<keyword evidence="1" id="KW-0813">Transport</keyword>
<dbReference type="PROSITE" id="PS00211">
    <property type="entry name" value="ABC_TRANSPORTER_1"/>
    <property type="match status" value="1"/>
</dbReference>
<keyword evidence="3 5" id="KW-0067">ATP-binding</keyword>
<dbReference type="OrthoDB" id="9804819at2"/>
<dbReference type="InterPro" id="IPR017871">
    <property type="entry name" value="ABC_transporter-like_CS"/>
</dbReference>
<proteinExistence type="predicted"/>
<dbReference type="Gene3D" id="3.40.50.300">
    <property type="entry name" value="P-loop containing nucleotide triphosphate hydrolases"/>
    <property type="match status" value="1"/>
</dbReference>
<organism evidence="5 6">
    <name type="scientific">Thermodesulfobium acidiphilum</name>
    <dbReference type="NCBI Taxonomy" id="1794699"/>
    <lineage>
        <taxon>Bacteria</taxon>
        <taxon>Pseudomonadati</taxon>
        <taxon>Thermodesulfobiota</taxon>
        <taxon>Thermodesulfobiia</taxon>
        <taxon>Thermodesulfobiales</taxon>
        <taxon>Thermodesulfobiaceae</taxon>
        <taxon>Thermodesulfobium</taxon>
    </lineage>
</organism>
<dbReference type="KEGG" id="taci:TDSAC_0216"/>
<sequence>MIKFSNVFKSFGGRTVLEDISFFIPDNKITVIMGPSGCGKSTVLRLMIGLMKPDSGIIEIMGNNITKISDKELFEIRKNMGMVFQAGALFDSLNVIDNVSFFLKEHKLKSKEEIDSLSLEALKFVGLEDSAYLYPSELSGGMQRRVAIARTIVYRPKIVLFDEPTTGLDPHTSRIIEDLIRNLKEQTGALILIVSHVFQTAFRLAERIIYLDNKKILFDGEPRDFVKFDNAFVQTFLGPEGKKIFFNYNT</sequence>
<dbReference type="PANTHER" id="PTHR43023:SF6">
    <property type="entry name" value="INTERMEMBRANE PHOSPHOLIPID TRANSPORT SYSTEM ATP-BINDING PROTEIN MLAF"/>
    <property type="match status" value="1"/>
</dbReference>
<dbReference type="Pfam" id="PF00005">
    <property type="entry name" value="ABC_tran"/>
    <property type="match status" value="1"/>
</dbReference>
<dbReference type="EMBL" id="CP020921">
    <property type="protein sequence ID" value="AWB09602.1"/>
    <property type="molecule type" value="Genomic_DNA"/>
</dbReference>
<evidence type="ECO:0000259" key="4">
    <source>
        <dbReference type="PROSITE" id="PS50893"/>
    </source>
</evidence>
<feature type="domain" description="ABC transporter" evidence="4">
    <location>
        <begin position="2"/>
        <end position="238"/>
    </location>
</feature>
<dbReference type="GO" id="GO:0005524">
    <property type="term" value="F:ATP binding"/>
    <property type="evidence" value="ECO:0007669"/>
    <property type="project" value="UniProtKB-KW"/>
</dbReference>
<evidence type="ECO:0000256" key="1">
    <source>
        <dbReference type="ARBA" id="ARBA00022448"/>
    </source>
</evidence>
<evidence type="ECO:0000313" key="5">
    <source>
        <dbReference type="EMBL" id="AWB09602.1"/>
    </source>
</evidence>
<dbReference type="SUPFAM" id="SSF52540">
    <property type="entry name" value="P-loop containing nucleoside triphosphate hydrolases"/>
    <property type="match status" value="1"/>
</dbReference>
<evidence type="ECO:0000256" key="2">
    <source>
        <dbReference type="ARBA" id="ARBA00022741"/>
    </source>
</evidence>
<dbReference type="InterPro" id="IPR027417">
    <property type="entry name" value="P-loop_NTPase"/>
</dbReference>
<dbReference type="PANTHER" id="PTHR43023">
    <property type="entry name" value="PROTEIN TRIGALACTOSYLDIACYLGLYCEROL 3, CHLOROPLASTIC"/>
    <property type="match status" value="1"/>
</dbReference>
<dbReference type="CDD" id="cd03261">
    <property type="entry name" value="ABC_Org_Solvent_Resistant"/>
    <property type="match status" value="1"/>
</dbReference>
<evidence type="ECO:0000256" key="3">
    <source>
        <dbReference type="ARBA" id="ARBA00022840"/>
    </source>
</evidence>
<dbReference type="AlphaFoldDB" id="A0A2R4VYM7"/>
<accession>A0A2R4VYM7</accession>
<reference evidence="5 6" key="1">
    <citation type="submission" date="2017-04" db="EMBL/GenBank/DDBJ databases">
        <title>Genomic insights into metabolism of Thermodesulfobium acidiphilum.</title>
        <authorList>
            <person name="Toshchakov S.V."/>
            <person name="Frolov E.N."/>
            <person name="Kublanov I.V."/>
            <person name="Samarov N.I."/>
            <person name="Novikov A."/>
            <person name="Lebedinsky A.V."/>
            <person name="Bonch-Osmolovskaya E.A."/>
            <person name="Chernyh N.A."/>
        </authorList>
    </citation>
    <scope>NUCLEOTIDE SEQUENCE [LARGE SCALE GENOMIC DNA]</scope>
    <source>
        <strain evidence="5 6">3127-1</strain>
    </source>
</reference>
<dbReference type="InterPro" id="IPR003439">
    <property type="entry name" value="ABC_transporter-like_ATP-bd"/>
</dbReference>
<gene>
    <name evidence="5" type="ORF">TDSAC_0216</name>
</gene>
<dbReference type="InterPro" id="IPR003593">
    <property type="entry name" value="AAA+_ATPase"/>
</dbReference>
<name>A0A2R4VYM7_THEAF</name>
<keyword evidence="6" id="KW-1185">Reference proteome</keyword>
<dbReference type="PROSITE" id="PS50893">
    <property type="entry name" value="ABC_TRANSPORTER_2"/>
    <property type="match status" value="1"/>
</dbReference>
<dbReference type="Proteomes" id="UP000244792">
    <property type="component" value="Chromosome"/>
</dbReference>